<name>A0A2S6GBS1_9PSEU</name>
<dbReference type="InterPro" id="IPR013328">
    <property type="entry name" value="6PGD_dom2"/>
</dbReference>
<dbReference type="Proteomes" id="UP000239203">
    <property type="component" value="Unassembled WGS sequence"/>
</dbReference>
<dbReference type="Pfam" id="PF03446">
    <property type="entry name" value="NAD_binding_2"/>
    <property type="match status" value="1"/>
</dbReference>
<sequence>MSITFLGLGNMGTAIVRTWLKAGYAPTVWNRTPAKAEALAAEGATAAPTAAAAVEAADLVVVCLLDDATVTRVLADLDLASKGVLNLTTSTPGQARAHAERHPGARFLDGGVMATPPMIGTPGAVILYSGDRDVFDRHADPLRVLAAADYLGDDPGHASLYDIALLSGMYGMFAGVAHALAMVRAQGGVDLDEFGGRLVRWITAMTAVARNDDPAATIEMQAANIPTFEGASRELGVSSELLAPYFELMRRGAAQGQDDLAGLLIRG</sequence>
<evidence type="ECO:0000259" key="3">
    <source>
        <dbReference type="Pfam" id="PF03446"/>
    </source>
</evidence>
<dbReference type="SUPFAM" id="SSF51735">
    <property type="entry name" value="NAD(P)-binding Rossmann-fold domains"/>
    <property type="match status" value="1"/>
</dbReference>
<dbReference type="PANTHER" id="PTHR43580">
    <property type="entry name" value="OXIDOREDUCTASE GLYR1-RELATED"/>
    <property type="match status" value="1"/>
</dbReference>
<evidence type="ECO:0000313" key="5">
    <source>
        <dbReference type="EMBL" id="PPK61597.1"/>
    </source>
</evidence>
<evidence type="ECO:0000259" key="4">
    <source>
        <dbReference type="Pfam" id="PF21761"/>
    </source>
</evidence>
<dbReference type="InterPro" id="IPR015815">
    <property type="entry name" value="HIBADH-related"/>
</dbReference>
<protein>
    <submittedName>
        <fullName evidence="5">3-hydroxyisobutyrate dehydrogenase-like beta-hydroxyacid dehydrogenase</fullName>
    </submittedName>
</protein>
<dbReference type="InterPro" id="IPR006115">
    <property type="entry name" value="6PGDH_NADP-bd"/>
</dbReference>
<gene>
    <name evidence="5" type="ORF">CLV40_14028</name>
</gene>
<dbReference type="PIRSF" id="PIRSF000103">
    <property type="entry name" value="HIBADH"/>
    <property type="match status" value="1"/>
</dbReference>
<evidence type="ECO:0000256" key="1">
    <source>
        <dbReference type="ARBA" id="ARBA00009080"/>
    </source>
</evidence>
<dbReference type="PANTHER" id="PTHR43580:SF2">
    <property type="entry name" value="CYTOKINE-LIKE NUCLEAR FACTOR N-PAC"/>
    <property type="match status" value="1"/>
</dbReference>
<dbReference type="InterPro" id="IPR048666">
    <property type="entry name" value="RedAm-like_C"/>
</dbReference>
<evidence type="ECO:0000313" key="6">
    <source>
        <dbReference type="Proteomes" id="UP000239203"/>
    </source>
</evidence>
<dbReference type="EMBL" id="PTIX01000040">
    <property type="protein sequence ID" value="PPK61597.1"/>
    <property type="molecule type" value="Genomic_DNA"/>
</dbReference>
<evidence type="ECO:0000256" key="2">
    <source>
        <dbReference type="ARBA" id="ARBA00023002"/>
    </source>
</evidence>
<reference evidence="5 6" key="1">
    <citation type="submission" date="2018-02" db="EMBL/GenBank/DDBJ databases">
        <title>Genomic Encyclopedia of Archaeal and Bacterial Type Strains, Phase II (KMG-II): from individual species to whole genera.</title>
        <authorList>
            <person name="Goeker M."/>
        </authorList>
    </citation>
    <scope>NUCLEOTIDE SEQUENCE [LARGE SCALE GENOMIC DNA]</scope>
    <source>
        <strain evidence="5 6">YU 961-1</strain>
    </source>
</reference>
<dbReference type="Pfam" id="PF21761">
    <property type="entry name" value="RedAm-like_C"/>
    <property type="match status" value="1"/>
</dbReference>
<keyword evidence="2" id="KW-0560">Oxidoreductase</keyword>
<dbReference type="GO" id="GO:0016491">
    <property type="term" value="F:oxidoreductase activity"/>
    <property type="evidence" value="ECO:0007669"/>
    <property type="project" value="UniProtKB-KW"/>
</dbReference>
<dbReference type="RefSeq" id="WP_104483458.1">
    <property type="nucleotide sequence ID" value="NZ_CP154825.1"/>
</dbReference>
<dbReference type="Gene3D" id="3.40.50.720">
    <property type="entry name" value="NAD(P)-binding Rossmann-like Domain"/>
    <property type="match status" value="1"/>
</dbReference>
<keyword evidence="6" id="KW-1185">Reference proteome</keyword>
<comment type="caution">
    <text evidence="5">The sequence shown here is derived from an EMBL/GenBank/DDBJ whole genome shotgun (WGS) entry which is preliminary data.</text>
</comment>
<dbReference type="OrthoDB" id="9135493at2"/>
<dbReference type="AlphaFoldDB" id="A0A2S6GBS1"/>
<dbReference type="Gene3D" id="1.10.1040.10">
    <property type="entry name" value="N-(1-d-carboxylethyl)-l-norvaline Dehydrogenase, domain 2"/>
    <property type="match status" value="1"/>
</dbReference>
<feature type="domain" description="NADPH-dependent reductive aminase-like C-terminal" evidence="4">
    <location>
        <begin position="154"/>
        <end position="257"/>
    </location>
</feature>
<proteinExistence type="inferred from homology"/>
<feature type="domain" description="6-phosphogluconate dehydrogenase NADP-binding" evidence="3">
    <location>
        <begin position="3"/>
        <end position="147"/>
    </location>
</feature>
<comment type="similarity">
    <text evidence="1">Belongs to the HIBADH-related family.</text>
</comment>
<accession>A0A2S6GBS1</accession>
<dbReference type="InterPro" id="IPR051265">
    <property type="entry name" value="HIBADH-related_NP60_sf"/>
</dbReference>
<dbReference type="GO" id="GO:0050661">
    <property type="term" value="F:NADP binding"/>
    <property type="evidence" value="ECO:0007669"/>
    <property type="project" value="InterPro"/>
</dbReference>
<organism evidence="5 6">
    <name type="scientific">Actinokineospora auranticolor</name>
    <dbReference type="NCBI Taxonomy" id="155976"/>
    <lineage>
        <taxon>Bacteria</taxon>
        <taxon>Bacillati</taxon>
        <taxon>Actinomycetota</taxon>
        <taxon>Actinomycetes</taxon>
        <taxon>Pseudonocardiales</taxon>
        <taxon>Pseudonocardiaceae</taxon>
        <taxon>Actinokineospora</taxon>
    </lineage>
</organism>
<dbReference type="InterPro" id="IPR036291">
    <property type="entry name" value="NAD(P)-bd_dom_sf"/>
</dbReference>